<gene>
    <name evidence="9" type="ORF">ASPVEDRAFT_73717</name>
</gene>
<keyword evidence="3" id="KW-0560">Oxidoreductase</keyword>
<dbReference type="GO" id="GO:0071949">
    <property type="term" value="F:FAD binding"/>
    <property type="evidence" value="ECO:0007669"/>
    <property type="project" value="InterPro"/>
</dbReference>
<dbReference type="CDD" id="cd00067">
    <property type="entry name" value="GAL4"/>
    <property type="match status" value="1"/>
</dbReference>
<keyword evidence="4" id="KW-0805">Transcription regulation</keyword>
<dbReference type="Gene3D" id="4.10.240.10">
    <property type="entry name" value="Zn(2)-C6 fungal-type DNA-binding domain"/>
    <property type="match status" value="1"/>
</dbReference>
<dbReference type="GO" id="GO:0005739">
    <property type="term" value="C:mitochondrion"/>
    <property type="evidence" value="ECO:0007669"/>
    <property type="project" value="TreeGrafter"/>
</dbReference>
<keyword evidence="10" id="KW-1185">Reference proteome</keyword>
<dbReference type="PANTHER" id="PTHR43876:SF18">
    <property type="entry name" value="PUTATIVE (AFU_ORTHOLOGUE AFUA_3G09540)-RELATED"/>
    <property type="match status" value="1"/>
</dbReference>
<evidence type="ECO:0000313" key="9">
    <source>
        <dbReference type="EMBL" id="OJJ04160.1"/>
    </source>
</evidence>
<dbReference type="SMART" id="SM00066">
    <property type="entry name" value="GAL4"/>
    <property type="match status" value="1"/>
</dbReference>
<dbReference type="InterPro" id="IPR051205">
    <property type="entry name" value="UbiH/COQ6_monooxygenase"/>
</dbReference>
<keyword evidence="7" id="KW-0539">Nucleus</keyword>
<dbReference type="OrthoDB" id="10016252at2759"/>
<dbReference type="Gene3D" id="3.50.50.60">
    <property type="entry name" value="FAD/NAD(P)-binding domain"/>
    <property type="match status" value="1"/>
</dbReference>
<dbReference type="EMBL" id="KV878131">
    <property type="protein sequence ID" value="OJJ04160.1"/>
    <property type="molecule type" value="Genomic_DNA"/>
</dbReference>
<dbReference type="InterPro" id="IPR036864">
    <property type="entry name" value="Zn2-C6_fun-type_DNA-bd_sf"/>
</dbReference>
<dbReference type="Pfam" id="PF00172">
    <property type="entry name" value="Zn_clus"/>
    <property type="match status" value="1"/>
</dbReference>
<dbReference type="SUPFAM" id="SSF51905">
    <property type="entry name" value="FAD/NAD(P)-binding domain"/>
    <property type="match status" value="1"/>
</dbReference>
<dbReference type="PRINTS" id="PR00420">
    <property type="entry name" value="RNGMNOXGNASE"/>
</dbReference>
<evidence type="ECO:0000256" key="2">
    <source>
        <dbReference type="ARBA" id="ARBA00022827"/>
    </source>
</evidence>
<accession>A0A1L9PRK4</accession>
<keyword evidence="5" id="KW-0238">DNA-binding</keyword>
<proteinExistence type="predicted"/>
<dbReference type="AlphaFoldDB" id="A0A1L9PRK4"/>
<dbReference type="InterPro" id="IPR036188">
    <property type="entry name" value="FAD/NAD-bd_sf"/>
</dbReference>
<dbReference type="PROSITE" id="PS50048">
    <property type="entry name" value="ZN2_CY6_FUNGAL_2"/>
    <property type="match status" value="1"/>
</dbReference>
<organism evidence="9 10">
    <name type="scientific">Aspergillus versicolor CBS 583.65</name>
    <dbReference type="NCBI Taxonomy" id="1036611"/>
    <lineage>
        <taxon>Eukaryota</taxon>
        <taxon>Fungi</taxon>
        <taxon>Dikarya</taxon>
        <taxon>Ascomycota</taxon>
        <taxon>Pezizomycotina</taxon>
        <taxon>Eurotiomycetes</taxon>
        <taxon>Eurotiomycetidae</taxon>
        <taxon>Eurotiales</taxon>
        <taxon>Aspergillaceae</taxon>
        <taxon>Aspergillus</taxon>
        <taxon>Aspergillus subgen. Nidulantes</taxon>
    </lineage>
</organism>
<protein>
    <recommendedName>
        <fullName evidence="8">Zn(2)-C6 fungal-type domain-containing protein</fullName>
    </recommendedName>
</protein>
<evidence type="ECO:0000256" key="5">
    <source>
        <dbReference type="ARBA" id="ARBA00023125"/>
    </source>
</evidence>
<dbReference type="GO" id="GO:0000981">
    <property type="term" value="F:DNA-binding transcription factor activity, RNA polymerase II-specific"/>
    <property type="evidence" value="ECO:0007669"/>
    <property type="project" value="InterPro"/>
</dbReference>
<evidence type="ECO:0000256" key="3">
    <source>
        <dbReference type="ARBA" id="ARBA00023002"/>
    </source>
</evidence>
<name>A0A1L9PRK4_ASPVE</name>
<dbReference type="InterPro" id="IPR001138">
    <property type="entry name" value="Zn2Cys6_DnaBD"/>
</dbReference>
<dbReference type="InterPro" id="IPR002938">
    <property type="entry name" value="FAD-bd"/>
</dbReference>
<evidence type="ECO:0000256" key="1">
    <source>
        <dbReference type="ARBA" id="ARBA00022630"/>
    </source>
</evidence>
<dbReference type="Proteomes" id="UP000184073">
    <property type="component" value="Unassembled WGS sequence"/>
</dbReference>
<evidence type="ECO:0000259" key="8">
    <source>
        <dbReference type="PROSITE" id="PS50048"/>
    </source>
</evidence>
<dbReference type="PROSITE" id="PS00463">
    <property type="entry name" value="ZN2_CY6_FUNGAL_1"/>
    <property type="match status" value="1"/>
</dbReference>
<dbReference type="GO" id="GO:0016491">
    <property type="term" value="F:oxidoreductase activity"/>
    <property type="evidence" value="ECO:0007669"/>
    <property type="project" value="UniProtKB-KW"/>
</dbReference>
<evidence type="ECO:0000313" key="10">
    <source>
        <dbReference type="Proteomes" id="UP000184073"/>
    </source>
</evidence>
<dbReference type="PANTHER" id="PTHR43876">
    <property type="entry name" value="UBIQUINONE BIOSYNTHESIS MONOOXYGENASE COQ6, MITOCHONDRIAL"/>
    <property type="match status" value="1"/>
</dbReference>
<reference evidence="10" key="1">
    <citation type="journal article" date="2017" name="Genome Biol.">
        <title>Comparative genomics reveals high biological diversity and specific adaptations in the industrially and medically important fungal genus Aspergillus.</title>
        <authorList>
            <person name="de Vries R.P."/>
            <person name="Riley R."/>
            <person name="Wiebenga A."/>
            <person name="Aguilar-Osorio G."/>
            <person name="Amillis S."/>
            <person name="Uchima C.A."/>
            <person name="Anderluh G."/>
            <person name="Asadollahi M."/>
            <person name="Askin M."/>
            <person name="Barry K."/>
            <person name="Battaglia E."/>
            <person name="Bayram O."/>
            <person name="Benocci T."/>
            <person name="Braus-Stromeyer S.A."/>
            <person name="Caldana C."/>
            <person name="Canovas D."/>
            <person name="Cerqueira G.C."/>
            <person name="Chen F."/>
            <person name="Chen W."/>
            <person name="Choi C."/>
            <person name="Clum A."/>
            <person name="Dos Santos R.A."/>
            <person name="Damasio A.R."/>
            <person name="Diallinas G."/>
            <person name="Emri T."/>
            <person name="Fekete E."/>
            <person name="Flipphi M."/>
            <person name="Freyberg S."/>
            <person name="Gallo A."/>
            <person name="Gournas C."/>
            <person name="Habgood R."/>
            <person name="Hainaut M."/>
            <person name="Harispe M.L."/>
            <person name="Henrissat B."/>
            <person name="Hilden K.S."/>
            <person name="Hope R."/>
            <person name="Hossain A."/>
            <person name="Karabika E."/>
            <person name="Karaffa L."/>
            <person name="Karanyi Z."/>
            <person name="Krasevec N."/>
            <person name="Kuo A."/>
            <person name="Kusch H."/>
            <person name="LaButti K."/>
            <person name="Lagendijk E.L."/>
            <person name="Lapidus A."/>
            <person name="Levasseur A."/>
            <person name="Lindquist E."/>
            <person name="Lipzen A."/>
            <person name="Logrieco A.F."/>
            <person name="MacCabe A."/>
            <person name="Maekelae M.R."/>
            <person name="Malavazi I."/>
            <person name="Melin P."/>
            <person name="Meyer V."/>
            <person name="Mielnichuk N."/>
            <person name="Miskei M."/>
            <person name="Molnar A.P."/>
            <person name="Mule G."/>
            <person name="Ngan C.Y."/>
            <person name="Orejas M."/>
            <person name="Orosz E."/>
            <person name="Ouedraogo J.P."/>
            <person name="Overkamp K.M."/>
            <person name="Park H.-S."/>
            <person name="Perrone G."/>
            <person name="Piumi F."/>
            <person name="Punt P.J."/>
            <person name="Ram A.F."/>
            <person name="Ramon A."/>
            <person name="Rauscher S."/>
            <person name="Record E."/>
            <person name="Riano-Pachon D.M."/>
            <person name="Robert V."/>
            <person name="Roehrig J."/>
            <person name="Ruller R."/>
            <person name="Salamov A."/>
            <person name="Salih N.S."/>
            <person name="Samson R.A."/>
            <person name="Sandor E."/>
            <person name="Sanguinetti M."/>
            <person name="Schuetze T."/>
            <person name="Sepcic K."/>
            <person name="Shelest E."/>
            <person name="Sherlock G."/>
            <person name="Sophianopoulou V."/>
            <person name="Squina F.M."/>
            <person name="Sun H."/>
            <person name="Susca A."/>
            <person name="Todd R.B."/>
            <person name="Tsang A."/>
            <person name="Unkles S.E."/>
            <person name="van de Wiele N."/>
            <person name="van Rossen-Uffink D."/>
            <person name="Oliveira J.V."/>
            <person name="Vesth T.C."/>
            <person name="Visser J."/>
            <person name="Yu J.-H."/>
            <person name="Zhou M."/>
            <person name="Andersen M.R."/>
            <person name="Archer D.B."/>
            <person name="Baker S.E."/>
            <person name="Benoit I."/>
            <person name="Brakhage A.A."/>
            <person name="Braus G.H."/>
            <person name="Fischer R."/>
            <person name="Frisvad J.C."/>
            <person name="Goldman G.H."/>
            <person name="Houbraken J."/>
            <person name="Oakley B."/>
            <person name="Pocsi I."/>
            <person name="Scazzocchio C."/>
            <person name="Seiboth B."/>
            <person name="vanKuyk P.A."/>
            <person name="Wortman J."/>
            <person name="Dyer P.S."/>
            <person name="Grigoriev I.V."/>
        </authorList>
    </citation>
    <scope>NUCLEOTIDE SEQUENCE [LARGE SCALE GENOMIC DNA]</scope>
    <source>
        <strain evidence="10">CBS 583.65</strain>
    </source>
</reference>
<dbReference type="GeneID" id="63731729"/>
<dbReference type="Gene3D" id="3.30.70.2450">
    <property type="match status" value="1"/>
</dbReference>
<keyword evidence="1" id="KW-0285">Flavoprotein</keyword>
<dbReference type="SUPFAM" id="SSF57701">
    <property type="entry name" value="Zn2/Cys6 DNA-binding domain"/>
    <property type="match status" value="1"/>
</dbReference>
<sequence>MPVRSQSRITTACNSCRLRKQKCSGNRPKCIQCHDHGRNCDWPEQLKRGPAKGYIEALERRLHETENVLLGLLEQVSDSQLAGIPHPTAQLRSGKRGNEYWGLFPLRSVQEIRSWQEDCQRSAPEHASNSTSTGNLDQPTCTCDAGTVAEAAGAGEPGTATERECVEWSSLGELPAAVSVVILIRHLPSTSRIGLFKGYSRVLGIPQPPQPRKPTRLANSADGLRDGLPHGAAIHMQRRCDRSQLSNKVMAFKKIIIVGAGPSGLILGLLLAKQGVEVDLLDADTKVNDQPRAAHYASPAAYELDRAGVLDDVKARGFTFKNMAWRKPDTTFVAGTTTEHLPADYPHRMVVLPLDLLGQLLVEHIERQPTAHLKWSHRVLKVGQDADQAWVDVETPAGQQRMQADYIIGCDGASSTVRRELFGSEYPGETLNAQIIATNVYYDFSKTLPSDSNFIIHPDNLYMAARITNDGLYRVTYKEIPNLSREEYIARQPKRYEDILPGHPKPGEYKLTNISPYKLQQRCAPSFRVGRVVLAADAAHLCNPFGGLGLTGGIADVGSLYDALIGIHKGLTDSSILDKYAEIRRQIWVEIIDPMSRENFARLHQDADTAHENDPFFKVCIQAETDKDLSREIALGYDKLRVDMTQFYTKN</sequence>
<evidence type="ECO:0000256" key="6">
    <source>
        <dbReference type="ARBA" id="ARBA00023163"/>
    </source>
</evidence>
<evidence type="ECO:0000256" key="7">
    <source>
        <dbReference type="ARBA" id="ARBA00023242"/>
    </source>
</evidence>
<keyword evidence="2" id="KW-0274">FAD</keyword>
<dbReference type="STRING" id="1036611.A0A1L9PRK4"/>
<dbReference type="RefSeq" id="XP_040669922.1">
    <property type="nucleotide sequence ID" value="XM_040816218.1"/>
</dbReference>
<feature type="domain" description="Zn(2)-C6 fungal-type" evidence="8">
    <location>
        <begin position="12"/>
        <end position="42"/>
    </location>
</feature>
<dbReference type="Pfam" id="PF01494">
    <property type="entry name" value="FAD_binding_3"/>
    <property type="match status" value="1"/>
</dbReference>
<dbReference type="VEuPathDB" id="FungiDB:ASPVEDRAFT_73717"/>
<dbReference type="GO" id="GO:0003677">
    <property type="term" value="F:DNA binding"/>
    <property type="evidence" value="ECO:0007669"/>
    <property type="project" value="UniProtKB-KW"/>
</dbReference>
<evidence type="ECO:0000256" key="4">
    <source>
        <dbReference type="ARBA" id="ARBA00023015"/>
    </source>
</evidence>
<keyword evidence="6" id="KW-0804">Transcription</keyword>
<dbReference type="GO" id="GO:0008270">
    <property type="term" value="F:zinc ion binding"/>
    <property type="evidence" value="ECO:0007669"/>
    <property type="project" value="InterPro"/>
</dbReference>